<evidence type="ECO:0000313" key="2">
    <source>
        <dbReference type="EMBL" id="KAK7507140.1"/>
    </source>
</evidence>
<organism evidence="2 3">
    <name type="scientific">Batillaria attramentaria</name>
    <dbReference type="NCBI Taxonomy" id="370345"/>
    <lineage>
        <taxon>Eukaryota</taxon>
        <taxon>Metazoa</taxon>
        <taxon>Spiralia</taxon>
        <taxon>Lophotrochozoa</taxon>
        <taxon>Mollusca</taxon>
        <taxon>Gastropoda</taxon>
        <taxon>Caenogastropoda</taxon>
        <taxon>Sorbeoconcha</taxon>
        <taxon>Cerithioidea</taxon>
        <taxon>Batillariidae</taxon>
        <taxon>Batillaria</taxon>
    </lineage>
</organism>
<feature type="compositionally biased region" description="Basic and acidic residues" evidence="1">
    <location>
        <begin position="44"/>
        <end position="60"/>
    </location>
</feature>
<dbReference type="EMBL" id="JACVVK020000004">
    <property type="protein sequence ID" value="KAK7507140.1"/>
    <property type="molecule type" value="Genomic_DNA"/>
</dbReference>
<evidence type="ECO:0000313" key="3">
    <source>
        <dbReference type="Proteomes" id="UP001519460"/>
    </source>
</evidence>
<accession>A0ABD0M5B4</accession>
<name>A0ABD0M5B4_9CAEN</name>
<dbReference type="Proteomes" id="UP001519460">
    <property type="component" value="Unassembled WGS sequence"/>
</dbReference>
<feature type="region of interest" description="Disordered" evidence="1">
    <location>
        <begin position="1"/>
        <end position="77"/>
    </location>
</feature>
<dbReference type="AlphaFoldDB" id="A0ABD0M5B4"/>
<comment type="caution">
    <text evidence="2">The sequence shown here is derived from an EMBL/GenBank/DDBJ whole genome shotgun (WGS) entry which is preliminary data.</text>
</comment>
<gene>
    <name evidence="2" type="ORF">BaRGS_00001075</name>
</gene>
<sequence length="77" mass="8520">MIVQPSSSFPMALRKDKTQRCSRSASGGVKALEESTRTSVSGNESERLEVPEKKEKDKINQRGGNDGALSIRTYYIN</sequence>
<protein>
    <submittedName>
        <fullName evidence="2">Uncharacterized protein</fullName>
    </submittedName>
</protein>
<proteinExistence type="predicted"/>
<evidence type="ECO:0000256" key="1">
    <source>
        <dbReference type="SAM" id="MobiDB-lite"/>
    </source>
</evidence>
<keyword evidence="3" id="KW-1185">Reference proteome</keyword>
<reference evidence="2 3" key="1">
    <citation type="journal article" date="2023" name="Sci. Data">
        <title>Genome assembly of the Korean intertidal mud-creeper Batillaria attramentaria.</title>
        <authorList>
            <person name="Patra A.K."/>
            <person name="Ho P.T."/>
            <person name="Jun S."/>
            <person name="Lee S.J."/>
            <person name="Kim Y."/>
            <person name="Won Y.J."/>
        </authorList>
    </citation>
    <scope>NUCLEOTIDE SEQUENCE [LARGE SCALE GENOMIC DNA]</scope>
    <source>
        <strain evidence="2">Wonlab-2016</strain>
    </source>
</reference>